<sequence>MHDEATRLLTTLISPWTARAVYTATRLGLFDALAGEPRSAGELADTLGLKAEPLSRLLRLLSGLDLLERRPGPAYGLTSSGRLLRTGVEGSLRGLAVLYGEDYFARAWEHLDKALRTGTPAFDQAFGNSVFDHLGARPDAAAIYNEGMAATAAFMRAVPEACDLSVVRTVVDVAGGNGALLAVLLQAAPHARGVLLDLPEVAAAASAHLATLGMASRCETVGGDFFARVPPGGDLYVLSRTLHNWDDAQCQTILGNCAAAMPPGARLLVIERMIPTHRDPVLTLAFDLHMLVMTTGRERTEEEYAELLVKAGLIPEEPADLPIGLALLPARKP</sequence>
<name>A0A5S4FXC7_9ACTN</name>
<dbReference type="GO" id="GO:0046983">
    <property type="term" value="F:protein dimerization activity"/>
    <property type="evidence" value="ECO:0007669"/>
    <property type="project" value="InterPro"/>
</dbReference>
<keyword evidence="8" id="KW-1185">Reference proteome</keyword>
<dbReference type="Gene3D" id="1.10.287.1350">
    <property type="match status" value="1"/>
</dbReference>
<keyword evidence="1 7" id="KW-0489">Methyltransferase</keyword>
<dbReference type="OrthoDB" id="4145676at2"/>
<evidence type="ECO:0000259" key="6">
    <source>
        <dbReference type="Pfam" id="PF08100"/>
    </source>
</evidence>
<dbReference type="Gene3D" id="1.10.10.10">
    <property type="entry name" value="Winged helix-like DNA-binding domain superfamily/Winged helix DNA-binding domain"/>
    <property type="match status" value="1"/>
</dbReference>
<dbReference type="PANTHER" id="PTHR43712">
    <property type="entry name" value="PUTATIVE (AFU_ORTHOLOGUE AFUA_4G14580)-RELATED"/>
    <property type="match status" value="1"/>
</dbReference>
<dbReference type="InterPro" id="IPR036390">
    <property type="entry name" value="WH_DNA-bd_sf"/>
</dbReference>
<proteinExistence type="predicted"/>
<dbReference type="InterPro" id="IPR012967">
    <property type="entry name" value="COMT_dimerisation"/>
</dbReference>
<dbReference type="EMBL" id="VCKY01000007">
    <property type="protein sequence ID" value="TMR24781.1"/>
    <property type="molecule type" value="Genomic_DNA"/>
</dbReference>
<organism evidence="7 8">
    <name type="scientific">Nonomuraea turkmeniaca</name>
    <dbReference type="NCBI Taxonomy" id="103838"/>
    <lineage>
        <taxon>Bacteria</taxon>
        <taxon>Bacillati</taxon>
        <taxon>Actinomycetota</taxon>
        <taxon>Actinomycetes</taxon>
        <taxon>Streptosporangiales</taxon>
        <taxon>Streptosporangiaceae</taxon>
        <taxon>Nonomuraea</taxon>
    </lineage>
</organism>
<dbReference type="SUPFAM" id="SSF53335">
    <property type="entry name" value="S-adenosyl-L-methionine-dependent methyltransferases"/>
    <property type="match status" value="1"/>
</dbReference>
<evidence type="ECO:0000256" key="3">
    <source>
        <dbReference type="ARBA" id="ARBA00022691"/>
    </source>
</evidence>
<feature type="domain" description="O-methyltransferase C-terminal" evidence="5">
    <location>
        <begin position="108"/>
        <end position="312"/>
    </location>
</feature>
<dbReference type="GO" id="GO:0032259">
    <property type="term" value="P:methylation"/>
    <property type="evidence" value="ECO:0007669"/>
    <property type="project" value="UniProtKB-KW"/>
</dbReference>
<protein>
    <submittedName>
        <fullName evidence="7">Methyltransferase</fullName>
    </submittedName>
</protein>
<dbReference type="SUPFAM" id="SSF46785">
    <property type="entry name" value="Winged helix' DNA-binding domain"/>
    <property type="match status" value="1"/>
</dbReference>
<dbReference type="InterPro" id="IPR016461">
    <property type="entry name" value="COMT-like"/>
</dbReference>
<evidence type="ECO:0000259" key="5">
    <source>
        <dbReference type="Pfam" id="PF00891"/>
    </source>
</evidence>
<feature type="active site" description="Proton acceptor" evidence="4">
    <location>
        <position position="243"/>
    </location>
</feature>
<comment type="caution">
    <text evidence="7">The sequence shown here is derived from an EMBL/GenBank/DDBJ whole genome shotgun (WGS) entry which is preliminary data.</text>
</comment>
<dbReference type="PIRSF" id="PIRSF005739">
    <property type="entry name" value="O-mtase"/>
    <property type="match status" value="1"/>
</dbReference>
<dbReference type="PROSITE" id="PS51683">
    <property type="entry name" value="SAM_OMT_II"/>
    <property type="match status" value="1"/>
</dbReference>
<feature type="domain" description="O-methyltransferase dimerisation" evidence="6">
    <location>
        <begin position="19"/>
        <end position="84"/>
    </location>
</feature>
<keyword evidence="3" id="KW-0949">S-adenosyl-L-methionine</keyword>
<reference evidence="7 8" key="1">
    <citation type="submission" date="2019-05" db="EMBL/GenBank/DDBJ databases">
        <title>Draft genome sequence of Nonomuraea turkmeniaca DSM 43926.</title>
        <authorList>
            <person name="Saricaoglu S."/>
            <person name="Isik K."/>
        </authorList>
    </citation>
    <scope>NUCLEOTIDE SEQUENCE [LARGE SCALE GENOMIC DNA]</scope>
    <source>
        <strain evidence="7 8">DSM 43926</strain>
    </source>
</reference>
<dbReference type="Pfam" id="PF00891">
    <property type="entry name" value="Methyltransf_2"/>
    <property type="match status" value="1"/>
</dbReference>
<keyword evidence="2 7" id="KW-0808">Transferase</keyword>
<dbReference type="PANTHER" id="PTHR43712:SF2">
    <property type="entry name" value="O-METHYLTRANSFERASE CICE"/>
    <property type="match status" value="1"/>
</dbReference>
<dbReference type="GO" id="GO:0008171">
    <property type="term" value="F:O-methyltransferase activity"/>
    <property type="evidence" value="ECO:0007669"/>
    <property type="project" value="InterPro"/>
</dbReference>
<dbReference type="RefSeq" id="WP_138664586.1">
    <property type="nucleotide sequence ID" value="NZ_VCKY01000007.1"/>
</dbReference>
<evidence type="ECO:0000313" key="8">
    <source>
        <dbReference type="Proteomes" id="UP000309128"/>
    </source>
</evidence>
<evidence type="ECO:0000256" key="1">
    <source>
        <dbReference type="ARBA" id="ARBA00022603"/>
    </source>
</evidence>
<dbReference type="InterPro" id="IPR036388">
    <property type="entry name" value="WH-like_DNA-bd_sf"/>
</dbReference>
<dbReference type="Proteomes" id="UP000309128">
    <property type="component" value="Unassembled WGS sequence"/>
</dbReference>
<dbReference type="Gene3D" id="3.40.50.150">
    <property type="entry name" value="Vaccinia Virus protein VP39"/>
    <property type="match status" value="1"/>
</dbReference>
<dbReference type="InterPro" id="IPR029063">
    <property type="entry name" value="SAM-dependent_MTases_sf"/>
</dbReference>
<dbReference type="Pfam" id="PF08100">
    <property type="entry name" value="Dimerisation"/>
    <property type="match status" value="1"/>
</dbReference>
<dbReference type="InterPro" id="IPR001077">
    <property type="entry name" value="COMT_C"/>
</dbReference>
<evidence type="ECO:0000256" key="2">
    <source>
        <dbReference type="ARBA" id="ARBA00022679"/>
    </source>
</evidence>
<dbReference type="AlphaFoldDB" id="A0A5S4FXC7"/>
<accession>A0A5S4FXC7</accession>
<evidence type="ECO:0000256" key="4">
    <source>
        <dbReference type="PIRSR" id="PIRSR005739-1"/>
    </source>
</evidence>
<gene>
    <name evidence="7" type="ORF">ETD86_03325</name>
</gene>
<evidence type="ECO:0000313" key="7">
    <source>
        <dbReference type="EMBL" id="TMR24781.1"/>
    </source>
</evidence>